<evidence type="ECO:0000259" key="4">
    <source>
        <dbReference type="Pfam" id="PF04879"/>
    </source>
</evidence>
<evidence type="ECO:0000313" key="5">
    <source>
        <dbReference type="EMBL" id="TEB12040.1"/>
    </source>
</evidence>
<comment type="caution">
    <text evidence="5">The sequence shown here is derived from an EMBL/GenBank/DDBJ whole genome shotgun (WGS) entry which is preliminary data.</text>
</comment>
<protein>
    <recommendedName>
        <fullName evidence="4">4Fe-4S Mo/W bis-MGD-type domain-containing protein</fullName>
    </recommendedName>
</protein>
<dbReference type="EMBL" id="QFFZ01000009">
    <property type="protein sequence ID" value="TEB12040.1"/>
    <property type="molecule type" value="Genomic_DNA"/>
</dbReference>
<accession>A0A4Y7RTF3</accession>
<feature type="domain" description="4Fe-4S Mo/W bis-MGD-type" evidence="4">
    <location>
        <begin position="56"/>
        <end position="95"/>
    </location>
</feature>
<name>A0A4Y7RTF3_9FIRM</name>
<keyword evidence="6" id="KW-1185">Reference proteome</keyword>
<dbReference type="GO" id="GO:0051536">
    <property type="term" value="F:iron-sulfur cluster binding"/>
    <property type="evidence" value="ECO:0007669"/>
    <property type="project" value="UniProtKB-KW"/>
</dbReference>
<dbReference type="InterPro" id="IPR006963">
    <property type="entry name" value="Mopterin_OxRdtase_4Fe-4S_dom"/>
</dbReference>
<dbReference type="GO" id="GO:0016491">
    <property type="term" value="F:oxidoreductase activity"/>
    <property type="evidence" value="ECO:0007669"/>
    <property type="project" value="InterPro"/>
</dbReference>
<sequence>MKHKINRRDFFKILGLSTTGKTFLEEVRAAPAIVTPPENKPAFVLGPVKLNKATEYITICDDCACGCKLIVYSEGSRVIQVERFADSQDNELLCCRNKDMNKIDNNN</sequence>
<keyword evidence="1" id="KW-0479">Metal-binding</keyword>
<dbReference type="Pfam" id="PF04879">
    <property type="entry name" value="Molybdop_Fe4S4"/>
    <property type="match status" value="1"/>
</dbReference>
<keyword evidence="3" id="KW-0411">Iron-sulfur</keyword>
<reference evidence="5 6" key="1">
    <citation type="journal article" date="2018" name="Environ. Microbiol.">
        <title>Novel energy conservation strategies and behaviour of Pelotomaculum schinkii driving syntrophic propionate catabolism.</title>
        <authorList>
            <person name="Hidalgo-Ahumada C.A.P."/>
            <person name="Nobu M.K."/>
            <person name="Narihiro T."/>
            <person name="Tamaki H."/>
            <person name="Liu W.T."/>
            <person name="Kamagata Y."/>
            <person name="Stams A.J.M."/>
            <person name="Imachi H."/>
            <person name="Sousa D.Z."/>
        </authorList>
    </citation>
    <scope>NUCLEOTIDE SEQUENCE [LARGE SCALE GENOMIC DNA]</scope>
    <source>
        <strain evidence="5 6">MGP</strain>
    </source>
</reference>
<gene>
    <name evidence="5" type="ORF">Pmgp_01196</name>
</gene>
<dbReference type="SUPFAM" id="SSF53706">
    <property type="entry name" value="Formate dehydrogenase/DMSO reductase, domains 1-3"/>
    <property type="match status" value="1"/>
</dbReference>
<evidence type="ECO:0000256" key="1">
    <source>
        <dbReference type="ARBA" id="ARBA00022723"/>
    </source>
</evidence>
<evidence type="ECO:0000313" key="6">
    <source>
        <dbReference type="Proteomes" id="UP000297597"/>
    </source>
</evidence>
<dbReference type="GO" id="GO:0046872">
    <property type="term" value="F:metal ion binding"/>
    <property type="evidence" value="ECO:0007669"/>
    <property type="project" value="UniProtKB-KW"/>
</dbReference>
<evidence type="ECO:0000256" key="2">
    <source>
        <dbReference type="ARBA" id="ARBA00023004"/>
    </source>
</evidence>
<evidence type="ECO:0000256" key="3">
    <source>
        <dbReference type="ARBA" id="ARBA00023014"/>
    </source>
</evidence>
<keyword evidence="2" id="KW-0408">Iron</keyword>
<dbReference type="RefSeq" id="WP_134213072.1">
    <property type="nucleotide sequence ID" value="NZ_QFFZ01000009.1"/>
</dbReference>
<dbReference type="Gene3D" id="2.20.25.90">
    <property type="entry name" value="ADC-like domains"/>
    <property type="match status" value="1"/>
</dbReference>
<proteinExistence type="predicted"/>
<organism evidence="5 6">
    <name type="scientific">Pelotomaculum propionicicum</name>
    <dbReference type="NCBI Taxonomy" id="258475"/>
    <lineage>
        <taxon>Bacteria</taxon>
        <taxon>Bacillati</taxon>
        <taxon>Bacillota</taxon>
        <taxon>Clostridia</taxon>
        <taxon>Eubacteriales</taxon>
        <taxon>Desulfotomaculaceae</taxon>
        <taxon>Pelotomaculum</taxon>
    </lineage>
</organism>
<dbReference type="AlphaFoldDB" id="A0A4Y7RTF3"/>
<dbReference type="Proteomes" id="UP000297597">
    <property type="component" value="Unassembled WGS sequence"/>
</dbReference>